<dbReference type="Pfam" id="PF14555">
    <property type="entry name" value="UBA_4"/>
    <property type="match status" value="1"/>
</dbReference>
<dbReference type="Gene3D" id="1.10.8.10">
    <property type="entry name" value="DNA helicase RuvA subunit, C-terminal domain"/>
    <property type="match status" value="1"/>
</dbReference>
<feature type="compositionally biased region" description="Low complexity" evidence="2">
    <location>
        <begin position="85"/>
        <end position="95"/>
    </location>
</feature>
<sequence length="525" mass="58503">MADGGVDVAALSEDQQLALQQYTAVTDQDIKDAIPLLQRCQWNVQISIARFFDGEPAEDPVAAAAALQPTPQDVRRQETLLNGFSSPRSSTSSARRQQRLEPAPRVVPQPESQVTTQAPLVLTLIFAPISLIYSLLSKYFRFMGWLFPFIPRTWGRLTASNITTPASQRSASGRRPLNPRDTAARFIREFEEEHGTHNLPLSESGYASAFDLAKKNLQFLLVVLVSPEHDETTSFIRATLLHHDVVAFLRNPANNIILWAGNVQDAEAYSVSTALNCTKFPFSALIVHTPQISSTAMGIASRIAGPTPPQQYIATLRAAIQTHSEPLTRARAQRAEQQSTRTIRQQQDSAYERSLATDRERARRKKEDADRLAQEQEEALAREQAQAQHAHNLAQWRRWRASTLAPEPSPDDKNVVRISIRLPSAERVVRRFAAQASVEELYAFVECYDVLQLQQRDGEKVDRPEGFEHEYAFRLVSPMPREVFDVSSEGKLGVRIGRSGNLIVELVGGEGEDDDDSSSGGEGEE</sequence>
<dbReference type="AlphaFoldDB" id="A0A6A5ZV07"/>
<dbReference type="InterPro" id="IPR029071">
    <property type="entry name" value="Ubiquitin-like_domsf"/>
</dbReference>
<gene>
    <name evidence="4" type="ORF">P153DRAFT_352163</name>
</gene>
<dbReference type="InterPro" id="IPR036249">
    <property type="entry name" value="Thioredoxin-like_sf"/>
</dbReference>
<dbReference type="Pfam" id="PF00789">
    <property type="entry name" value="UBX"/>
    <property type="match status" value="1"/>
</dbReference>
<dbReference type="Gene3D" id="3.40.30.10">
    <property type="entry name" value="Glutaredoxin"/>
    <property type="match status" value="1"/>
</dbReference>
<dbReference type="SUPFAM" id="SSF46934">
    <property type="entry name" value="UBA-like"/>
    <property type="match status" value="1"/>
</dbReference>
<dbReference type="Gene3D" id="3.10.20.90">
    <property type="entry name" value="Phosphatidylinositol 3-kinase Catalytic Subunit, Chain A, domain 1"/>
    <property type="match status" value="1"/>
</dbReference>
<dbReference type="PANTHER" id="PTHR23322:SF1">
    <property type="entry name" value="FAS-ASSOCIATED FACTOR 2"/>
    <property type="match status" value="1"/>
</dbReference>
<dbReference type="SMART" id="SM00166">
    <property type="entry name" value="UBX"/>
    <property type="match status" value="1"/>
</dbReference>
<dbReference type="InterPro" id="IPR009060">
    <property type="entry name" value="UBA-like_sf"/>
</dbReference>
<keyword evidence="5" id="KW-1185">Reference proteome</keyword>
<dbReference type="GO" id="GO:0043130">
    <property type="term" value="F:ubiquitin binding"/>
    <property type="evidence" value="ECO:0007669"/>
    <property type="project" value="TreeGrafter"/>
</dbReference>
<feature type="region of interest" description="Disordered" evidence="2">
    <location>
        <begin position="331"/>
        <end position="377"/>
    </location>
</feature>
<dbReference type="InterPro" id="IPR006577">
    <property type="entry name" value="UAS"/>
</dbReference>
<proteinExistence type="predicted"/>
<evidence type="ECO:0000256" key="2">
    <source>
        <dbReference type="SAM" id="MobiDB-lite"/>
    </source>
</evidence>
<dbReference type="CDD" id="cd14273">
    <property type="entry name" value="UBA_TAP-C_like"/>
    <property type="match status" value="1"/>
</dbReference>
<name>A0A6A5ZV07_9PLEO</name>
<dbReference type="GeneID" id="54406805"/>
<dbReference type="PROSITE" id="PS50033">
    <property type="entry name" value="UBX"/>
    <property type="match status" value="1"/>
</dbReference>
<dbReference type="SMART" id="SM00594">
    <property type="entry name" value="UAS"/>
    <property type="match status" value="1"/>
</dbReference>
<evidence type="ECO:0000256" key="1">
    <source>
        <dbReference type="ARBA" id="ARBA00023054"/>
    </source>
</evidence>
<evidence type="ECO:0000313" key="5">
    <source>
        <dbReference type="Proteomes" id="UP000799771"/>
    </source>
</evidence>
<dbReference type="PANTHER" id="PTHR23322">
    <property type="entry name" value="FAS-ASSOCIATED PROTEIN"/>
    <property type="match status" value="1"/>
</dbReference>
<dbReference type="EMBL" id="ML977527">
    <property type="protein sequence ID" value="KAF2123480.1"/>
    <property type="molecule type" value="Genomic_DNA"/>
</dbReference>
<feature type="compositionally biased region" description="Acidic residues" evidence="2">
    <location>
        <begin position="510"/>
        <end position="525"/>
    </location>
</feature>
<feature type="compositionally biased region" description="Polar residues" evidence="2">
    <location>
        <begin position="335"/>
        <end position="349"/>
    </location>
</feature>
<accession>A0A6A5ZV07</accession>
<dbReference type="GO" id="GO:0036503">
    <property type="term" value="P:ERAD pathway"/>
    <property type="evidence" value="ECO:0007669"/>
    <property type="project" value="TreeGrafter"/>
</dbReference>
<dbReference type="Proteomes" id="UP000799771">
    <property type="component" value="Unassembled WGS sequence"/>
</dbReference>
<dbReference type="SUPFAM" id="SSF54236">
    <property type="entry name" value="Ubiquitin-like"/>
    <property type="match status" value="1"/>
</dbReference>
<feature type="domain" description="UBX" evidence="3">
    <location>
        <begin position="411"/>
        <end position="484"/>
    </location>
</feature>
<organism evidence="4 5">
    <name type="scientific">Dothidotthia symphoricarpi CBS 119687</name>
    <dbReference type="NCBI Taxonomy" id="1392245"/>
    <lineage>
        <taxon>Eukaryota</taxon>
        <taxon>Fungi</taxon>
        <taxon>Dikarya</taxon>
        <taxon>Ascomycota</taxon>
        <taxon>Pezizomycotina</taxon>
        <taxon>Dothideomycetes</taxon>
        <taxon>Pleosporomycetidae</taxon>
        <taxon>Pleosporales</taxon>
        <taxon>Dothidotthiaceae</taxon>
        <taxon>Dothidotthia</taxon>
    </lineage>
</organism>
<feature type="region of interest" description="Disordered" evidence="2">
    <location>
        <begin position="506"/>
        <end position="525"/>
    </location>
</feature>
<dbReference type="InterPro" id="IPR001012">
    <property type="entry name" value="UBX_dom"/>
</dbReference>
<keyword evidence="1" id="KW-0175">Coiled coil</keyword>
<protein>
    <submittedName>
        <fullName evidence="4">UBX domain-containing protein</fullName>
    </submittedName>
</protein>
<reference evidence="4" key="1">
    <citation type="journal article" date="2020" name="Stud. Mycol.">
        <title>101 Dothideomycetes genomes: a test case for predicting lifestyles and emergence of pathogens.</title>
        <authorList>
            <person name="Haridas S."/>
            <person name="Albert R."/>
            <person name="Binder M."/>
            <person name="Bloem J."/>
            <person name="Labutti K."/>
            <person name="Salamov A."/>
            <person name="Andreopoulos B."/>
            <person name="Baker S."/>
            <person name="Barry K."/>
            <person name="Bills G."/>
            <person name="Bluhm B."/>
            <person name="Cannon C."/>
            <person name="Castanera R."/>
            <person name="Culley D."/>
            <person name="Daum C."/>
            <person name="Ezra D."/>
            <person name="Gonzalez J."/>
            <person name="Henrissat B."/>
            <person name="Kuo A."/>
            <person name="Liang C."/>
            <person name="Lipzen A."/>
            <person name="Lutzoni F."/>
            <person name="Magnuson J."/>
            <person name="Mondo S."/>
            <person name="Nolan M."/>
            <person name="Ohm R."/>
            <person name="Pangilinan J."/>
            <person name="Park H.-J."/>
            <person name="Ramirez L."/>
            <person name="Alfaro M."/>
            <person name="Sun H."/>
            <person name="Tritt A."/>
            <person name="Yoshinaga Y."/>
            <person name="Zwiers L.-H."/>
            <person name="Turgeon B."/>
            <person name="Goodwin S."/>
            <person name="Spatafora J."/>
            <person name="Crous P."/>
            <person name="Grigoriev I."/>
        </authorList>
    </citation>
    <scope>NUCLEOTIDE SEQUENCE</scope>
    <source>
        <strain evidence="4">CBS 119687</strain>
    </source>
</reference>
<evidence type="ECO:0000313" key="4">
    <source>
        <dbReference type="EMBL" id="KAF2123480.1"/>
    </source>
</evidence>
<feature type="compositionally biased region" description="Basic and acidic residues" evidence="2">
    <location>
        <begin position="355"/>
        <end position="374"/>
    </location>
</feature>
<dbReference type="RefSeq" id="XP_033517874.1">
    <property type="nucleotide sequence ID" value="XM_033666373.1"/>
</dbReference>
<dbReference type="CDD" id="cd01767">
    <property type="entry name" value="UBX"/>
    <property type="match status" value="1"/>
</dbReference>
<dbReference type="SUPFAM" id="SSF52833">
    <property type="entry name" value="Thioredoxin-like"/>
    <property type="match status" value="1"/>
</dbReference>
<dbReference type="OrthoDB" id="1026733at2759"/>
<dbReference type="GO" id="GO:0005783">
    <property type="term" value="C:endoplasmic reticulum"/>
    <property type="evidence" value="ECO:0007669"/>
    <property type="project" value="TreeGrafter"/>
</dbReference>
<feature type="region of interest" description="Disordered" evidence="2">
    <location>
        <begin position="81"/>
        <end position="111"/>
    </location>
</feature>
<evidence type="ECO:0000259" key="3">
    <source>
        <dbReference type="PROSITE" id="PS50033"/>
    </source>
</evidence>
<dbReference type="InterPro" id="IPR050730">
    <property type="entry name" value="UBX_domain-protein"/>
</dbReference>